<reference evidence="2 3" key="1">
    <citation type="journal article" date="2011" name="Int. J. Syst. Evol. Microbiol.">
        <title>Hymenobacter yonginensis sp. nov., isolated from a mesotrophic artificial lake.</title>
        <authorList>
            <person name="Joung Y."/>
            <person name="Cho S.H."/>
            <person name="Kim H."/>
            <person name="Kim S.B."/>
            <person name="Joh K."/>
        </authorList>
    </citation>
    <scope>NUCLEOTIDE SEQUENCE [LARGE SCALE GENOMIC DNA]</scope>
    <source>
        <strain evidence="2 3">KCTC 22745</strain>
    </source>
</reference>
<proteinExistence type="predicted"/>
<name>A0ABY7PST0_9BACT</name>
<dbReference type="Proteomes" id="UP001211872">
    <property type="component" value="Chromosome"/>
</dbReference>
<sequence>MRRHYLCLLLLTAPLAALAQTPSETPAAAAATTQYGFAYTVSQLGGGAKLIIVDGITPNPKLRRYQEGGRDKEFLNEAAALNFLATQGWEVSPLANEPNRYFLKRPRQ</sequence>
<evidence type="ECO:0000313" key="2">
    <source>
        <dbReference type="EMBL" id="WBO85978.1"/>
    </source>
</evidence>
<dbReference type="EMBL" id="CP115396">
    <property type="protein sequence ID" value="WBO85978.1"/>
    <property type="molecule type" value="Genomic_DNA"/>
</dbReference>
<accession>A0ABY7PST0</accession>
<dbReference type="RefSeq" id="WP_270128579.1">
    <property type="nucleotide sequence ID" value="NZ_CP115396.1"/>
</dbReference>
<gene>
    <name evidence="2" type="ORF">O9Z63_06925</name>
</gene>
<protein>
    <submittedName>
        <fullName evidence="2">Uncharacterized protein</fullName>
    </submittedName>
</protein>
<keyword evidence="3" id="KW-1185">Reference proteome</keyword>
<keyword evidence="1" id="KW-0732">Signal</keyword>
<feature type="chain" id="PRO_5045544076" evidence="1">
    <location>
        <begin position="20"/>
        <end position="108"/>
    </location>
</feature>
<organism evidence="2 3">
    <name type="scientific">Hymenobacter yonginensis</name>
    <dbReference type="NCBI Taxonomy" id="748197"/>
    <lineage>
        <taxon>Bacteria</taxon>
        <taxon>Pseudomonadati</taxon>
        <taxon>Bacteroidota</taxon>
        <taxon>Cytophagia</taxon>
        <taxon>Cytophagales</taxon>
        <taxon>Hymenobacteraceae</taxon>
        <taxon>Hymenobacter</taxon>
    </lineage>
</organism>
<feature type="signal peptide" evidence="1">
    <location>
        <begin position="1"/>
        <end position="19"/>
    </location>
</feature>
<evidence type="ECO:0000313" key="3">
    <source>
        <dbReference type="Proteomes" id="UP001211872"/>
    </source>
</evidence>
<evidence type="ECO:0000256" key="1">
    <source>
        <dbReference type="SAM" id="SignalP"/>
    </source>
</evidence>